<reference evidence="12" key="1">
    <citation type="submission" date="2018-05" db="EMBL/GenBank/DDBJ databases">
        <authorList>
            <person name="Lanie J.A."/>
            <person name="Ng W.-L."/>
            <person name="Kazmierczak K.M."/>
            <person name="Andrzejewski T.M."/>
            <person name="Davidsen T.M."/>
            <person name="Wayne K.J."/>
            <person name="Tettelin H."/>
            <person name="Glass J.I."/>
            <person name="Rusch D."/>
            <person name="Podicherti R."/>
            <person name="Tsui H.-C.T."/>
            <person name="Winkler M.E."/>
        </authorList>
    </citation>
    <scope>NUCLEOTIDE SEQUENCE</scope>
</reference>
<keyword evidence="4" id="KW-0677">Repeat</keyword>
<dbReference type="AlphaFoldDB" id="A0A382PFP4"/>
<feature type="domain" description="4Fe-4S ferredoxin-type" evidence="10">
    <location>
        <begin position="107"/>
        <end position="136"/>
    </location>
</feature>
<dbReference type="InterPro" id="IPR017896">
    <property type="entry name" value="4Fe4S_Fe-S-bd"/>
</dbReference>
<evidence type="ECO:0000256" key="2">
    <source>
        <dbReference type="ARBA" id="ARBA00022485"/>
    </source>
</evidence>
<dbReference type="Gene3D" id="3.30.70.20">
    <property type="match status" value="1"/>
</dbReference>
<evidence type="ECO:0000256" key="6">
    <source>
        <dbReference type="ARBA" id="ARBA00022982"/>
    </source>
</evidence>
<dbReference type="Gene3D" id="1.10.15.40">
    <property type="entry name" value="Electron transport complex subunit B, putative Fe-S cluster"/>
    <property type="match status" value="1"/>
</dbReference>
<keyword evidence="2" id="KW-0004">4Fe-4S</keyword>
<keyword evidence="3" id="KW-0479">Metal-binding</keyword>
<sequence length="169" mass="18216">MTSPLNPFQIDQCLPQIQCRQCGLPSCFDYAKSISRGESLINRCPPGGEITIKALSRLTANAIIPLDPECGAPRELCTAIIVEDHCIGCTLCIQACPVDAICGTAKQMHTVITAECTGCELCVEPCPVDCIDLVPCTEPPVGEPSPWSGYSAQAVERARQRTLARKQRL</sequence>
<dbReference type="PROSITE" id="PS00198">
    <property type="entry name" value="4FE4S_FER_1"/>
    <property type="match status" value="1"/>
</dbReference>
<evidence type="ECO:0000256" key="1">
    <source>
        <dbReference type="ARBA" id="ARBA00022448"/>
    </source>
</evidence>
<dbReference type="PROSITE" id="PS51656">
    <property type="entry name" value="4FE4S"/>
    <property type="match status" value="1"/>
</dbReference>
<evidence type="ECO:0000256" key="9">
    <source>
        <dbReference type="ARBA" id="ARBA00023136"/>
    </source>
</evidence>
<dbReference type="GO" id="GO:0046872">
    <property type="term" value="F:metal ion binding"/>
    <property type="evidence" value="ECO:0007669"/>
    <property type="project" value="UniProtKB-KW"/>
</dbReference>
<dbReference type="GO" id="GO:0051539">
    <property type="term" value="F:4 iron, 4 sulfur cluster binding"/>
    <property type="evidence" value="ECO:0007669"/>
    <property type="project" value="UniProtKB-KW"/>
</dbReference>
<gene>
    <name evidence="12" type="ORF">METZ01_LOCUS324910</name>
</gene>
<keyword evidence="7" id="KW-0408">Iron</keyword>
<dbReference type="SUPFAM" id="SSF54862">
    <property type="entry name" value="4Fe-4S ferredoxins"/>
    <property type="match status" value="1"/>
</dbReference>
<organism evidence="12">
    <name type="scientific">marine metagenome</name>
    <dbReference type="NCBI Taxonomy" id="408172"/>
    <lineage>
        <taxon>unclassified sequences</taxon>
        <taxon>metagenomes</taxon>
        <taxon>ecological metagenomes</taxon>
    </lineage>
</organism>
<evidence type="ECO:0000256" key="4">
    <source>
        <dbReference type="ARBA" id="ARBA00022737"/>
    </source>
</evidence>
<dbReference type="GO" id="GO:0009055">
    <property type="term" value="F:electron transfer activity"/>
    <property type="evidence" value="ECO:0007669"/>
    <property type="project" value="InterPro"/>
</dbReference>
<dbReference type="Pfam" id="PF14697">
    <property type="entry name" value="Fer4_21"/>
    <property type="match status" value="1"/>
</dbReference>
<dbReference type="PROSITE" id="PS51379">
    <property type="entry name" value="4FE4S_FER_2"/>
    <property type="match status" value="2"/>
</dbReference>
<evidence type="ECO:0000259" key="10">
    <source>
        <dbReference type="PROSITE" id="PS51379"/>
    </source>
</evidence>
<feature type="domain" description="4Fe-4S" evidence="11">
    <location>
        <begin position="1"/>
        <end position="61"/>
    </location>
</feature>
<dbReference type="InterPro" id="IPR007202">
    <property type="entry name" value="4Fe-4S_dom"/>
</dbReference>
<keyword evidence="8" id="KW-0411">Iron-sulfur</keyword>
<feature type="non-terminal residue" evidence="12">
    <location>
        <position position="169"/>
    </location>
</feature>
<dbReference type="Pfam" id="PF04060">
    <property type="entry name" value="FeS"/>
    <property type="match status" value="1"/>
</dbReference>
<dbReference type="InterPro" id="IPR010207">
    <property type="entry name" value="Elect_transpt_cplx_RnfB/RsxB"/>
</dbReference>
<name>A0A382PFP4_9ZZZZ</name>
<accession>A0A382PFP4</accession>
<evidence type="ECO:0000313" key="12">
    <source>
        <dbReference type="EMBL" id="SVC72056.1"/>
    </source>
</evidence>
<keyword evidence="1" id="KW-0813">Transport</keyword>
<dbReference type="EMBL" id="UINC01107003">
    <property type="protein sequence ID" value="SVC72056.1"/>
    <property type="molecule type" value="Genomic_DNA"/>
</dbReference>
<evidence type="ECO:0000256" key="8">
    <source>
        <dbReference type="ARBA" id="ARBA00023014"/>
    </source>
</evidence>
<evidence type="ECO:0000256" key="7">
    <source>
        <dbReference type="ARBA" id="ARBA00023004"/>
    </source>
</evidence>
<protein>
    <submittedName>
        <fullName evidence="12">Uncharacterized protein</fullName>
    </submittedName>
</protein>
<evidence type="ECO:0000256" key="3">
    <source>
        <dbReference type="ARBA" id="ARBA00022723"/>
    </source>
</evidence>
<keyword evidence="6" id="KW-0249">Electron transport</keyword>
<evidence type="ECO:0000256" key="5">
    <source>
        <dbReference type="ARBA" id="ARBA00022967"/>
    </source>
</evidence>
<dbReference type="NCBIfam" id="TIGR01944">
    <property type="entry name" value="rnfB"/>
    <property type="match status" value="1"/>
</dbReference>
<feature type="domain" description="4Fe-4S ferredoxin-type" evidence="10">
    <location>
        <begin position="77"/>
        <end position="106"/>
    </location>
</feature>
<dbReference type="InterPro" id="IPR017900">
    <property type="entry name" value="4Fe4S_Fe_S_CS"/>
</dbReference>
<evidence type="ECO:0000259" key="11">
    <source>
        <dbReference type="PROSITE" id="PS51656"/>
    </source>
</evidence>
<proteinExistence type="predicted"/>
<keyword evidence="5" id="KW-1278">Translocase</keyword>
<keyword evidence="9" id="KW-0472">Membrane</keyword>